<dbReference type="CDD" id="cd07821">
    <property type="entry name" value="PYR_PYL_RCAR_like"/>
    <property type="match status" value="1"/>
</dbReference>
<dbReference type="Gene3D" id="3.30.530.20">
    <property type="match status" value="1"/>
</dbReference>
<gene>
    <name evidence="2" type="ORF">DI556_14780</name>
</gene>
<comment type="caution">
    <text evidence="2">The sequence shown here is derived from an EMBL/GenBank/DDBJ whole genome shotgun (WGS) entry which is preliminary data.</text>
</comment>
<reference evidence="2 3" key="1">
    <citation type="submission" date="2017-08" db="EMBL/GenBank/DDBJ databases">
        <title>Infants hospitalized years apart are colonized by the same room-sourced microbial strains.</title>
        <authorList>
            <person name="Brooks B."/>
            <person name="Olm M.R."/>
            <person name="Firek B.A."/>
            <person name="Baker R."/>
            <person name="Thomas B.C."/>
            <person name="Morowitz M.J."/>
            <person name="Banfield J.F."/>
        </authorList>
    </citation>
    <scope>NUCLEOTIDE SEQUENCE [LARGE SCALE GENOMIC DNA]</scope>
    <source>
        <strain evidence="2">S2_005_002_R2_34</strain>
    </source>
</reference>
<dbReference type="PANTHER" id="PTHR39332">
    <property type="entry name" value="BLL4707 PROTEIN"/>
    <property type="match status" value="1"/>
</dbReference>
<feature type="chain" id="PRO_5016152894" description="SRPBCC family protein" evidence="1">
    <location>
        <begin position="24"/>
        <end position="179"/>
    </location>
</feature>
<dbReference type="EMBL" id="QFPW01000012">
    <property type="protein sequence ID" value="PZQ48404.1"/>
    <property type="molecule type" value="Genomic_DNA"/>
</dbReference>
<dbReference type="InterPro" id="IPR023393">
    <property type="entry name" value="START-like_dom_sf"/>
</dbReference>
<dbReference type="Pfam" id="PF10604">
    <property type="entry name" value="Polyketide_cyc2"/>
    <property type="match status" value="1"/>
</dbReference>
<dbReference type="SUPFAM" id="SSF55961">
    <property type="entry name" value="Bet v1-like"/>
    <property type="match status" value="1"/>
</dbReference>
<organism evidence="2 3">
    <name type="scientific">Rhodovulum sulfidophilum</name>
    <name type="common">Rhodobacter sulfidophilus</name>
    <dbReference type="NCBI Taxonomy" id="35806"/>
    <lineage>
        <taxon>Bacteria</taxon>
        <taxon>Pseudomonadati</taxon>
        <taxon>Pseudomonadota</taxon>
        <taxon>Alphaproteobacteria</taxon>
        <taxon>Rhodobacterales</taxon>
        <taxon>Paracoccaceae</taxon>
        <taxon>Rhodovulum</taxon>
    </lineage>
</organism>
<protein>
    <recommendedName>
        <fullName evidence="4">SRPBCC family protein</fullName>
    </recommendedName>
</protein>
<keyword evidence="1" id="KW-0732">Signal</keyword>
<name>A0A2W5N5J2_RHOSU</name>
<dbReference type="PANTHER" id="PTHR39332:SF7">
    <property type="entry name" value="SRPBCC FAMILY PROTEIN"/>
    <property type="match status" value="1"/>
</dbReference>
<evidence type="ECO:0000313" key="3">
    <source>
        <dbReference type="Proteomes" id="UP000249185"/>
    </source>
</evidence>
<sequence length="179" mass="19155">MRHALIALAAGAALVLTLGPAGAHGPSRKKVTQEVTLDATPDEVWAVIGRFDDLSWDPMISAVAVEGAEIKPGTKRVVTWASGAETTEQLTKWKPEERLYGFRTLEDNIEALPVTNYTAILSVEDVGGKAKLVWDAGFYRGFPNNDPPPELNDDAAIAAVTAAQQEGIDALVERFGAVD</sequence>
<accession>A0A2W5N5J2</accession>
<proteinExistence type="predicted"/>
<dbReference type="Proteomes" id="UP000249185">
    <property type="component" value="Unassembled WGS sequence"/>
</dbReference>
<dbReference type="AlphaFoldDB" id="A0A2W5N5J2"/>
<evidence type="ECO:0000313" key="2">
    <source>
        <dbReference type="EMBL" id="PZQ48404.1"/>
    </source>
</evidence>
<dbReference type="InterPro" id="IPR019587">
    <property type="entry name" value="Polyketide_cyclase/dehydratase"/>
</dbReference>
<feature type="signal peptide" evidence="1">
    <location>
        <begin position="1"/>
        <end position="23"/>
    </location>
</feature>
<evidence type="ECO:0008006" key="4">
    <source>
        <dbReference type="Google" id="ProtNLM"/>
    </source>
</evidence>
<evidence type="ECO:0000256" key="1">
    <source>
        <dbReference type="SAM" id="SignalP"/>
    </source>
</evidence>